<protein>
    <submittedName>
        <fullName evidence="1">Xylanolytic transcriptional activator xlnR like</fullName>
    </submittedName>
</protein>
<reference evidence="1 2" key="1">
    <citation type="journal article" date="2023" name="Science">
        <title>Complex scaffold remodeling in plant triterpene biosynthesis.</title>
        <authorList>
            <person name="De La Pena R."/>
            <person name="Hodgson H."/>
            <person name="Liu J.C."/>
            <person name="Stephenson M.J."/>
            <person name="Martin A.C."/>
            <person name="Owen C."/>
            <person name="Harkess A."/>
            <person name="Leebens-Mack J."/>
            <person name="Jimenez L.E."/>
            <person name="Osbourn A."/>
            <person name="Sattely E.S."/>
        </authorList>
    </citation>
    <scope>NUCLEOTIDE SEQUENCE [LARGE SCALE GENOMIC DNA]</scope>
    <source>
        <strain evidence="2">cv. JPN11</strain>
        <tissue evidence="1">Leaf</tissue>
    </source>
</reference>
<gene>
    <name evidence="1" type="ORF">OWV82_010007</name>
</gene>
<sequence>MASALTTCYLSTPIRASYGSGAKNPDSNRVRASSSSASTNWWAPIFGLSSDPDYITNASERKQSETADSGQLRSRFAPGCFTEEKAKQLRRKTMESSTFHDVMYHSAIASRLASDISVFPRSGSALRVAGVKIKVCIFSLHLPWLA</sequence>
<organism evidence="1 2">
    <name type="scientific">Melia azedarach</name>
    <name type="common">Chinaberry tree</name>
    <dbReference type="NCBI Taxonomy" id="155640"/>
    <lineage>
        <taxon>Eukaryota</taxon>
        <taxon>Viridiplantae</taxon>
        <taxon>Streptophyta</taxon>
        <taxon>Embryophyta</taxon>
        <taxon>Tracheophyta</taxon>
        <taxon>Spermatophyta</taxon>
        <taxon>Magnoliopsida</taxon>
        <taxon>eudicotyledons</taxon>
        <taxon>Gunneridae</taxon>
        <taxon>Pentapetalae</taxon>
        <taxon>rosids</taxon>
        <taxon>malvids</taxon>
        <taxon>Sapindales</taxon>
        <taxon>Meliaceae</taxon>
        <taxon>Melia</taxon>
    </lineage>
</organism>
<evidence type="ECO:0000313" key="1">
    <source>
        <dbReference type="EMBL" id="KAJ4718308.1"/>
    </source>
</evidence>
<accession>A0ACC1Y3X0</accession>
<name>A0ACC1Y3X0_MELAZ</name>
<comment type="caution">
    <text evidence="1">The sequence shown here is derived from an EMBL/GenBank/DDBJ whole genome shotgun (WGS) entry which is preliminary data.</text>
</comment>
<dbReference type="Proteomes" id="UP001164539">
    <property type="component" value="Chromosome 5"/>
</dbReference>
<evidence type="ECO:0000313" key="2">
    <source>
        <dbReference type="Proteomes" id="UP001164539"/>
    </source>
</evidence>
<proteinExistence type="predicted"/>
<keyword evidence="2" id="KW-1185">Reference proteome</keyword>
<dbReference type="EMBL" id="CM051398">
    <property type="protein sequence ID" value="KAJ4718308.1"/>
    <property type="molecule type" value="Genomic_DNA"/>
</dbReference>